<keyword evidence="5 9" id="KW-0238">DNA-binding</keyword>
<keyword evidence="7" id="KW-0804">Transcription</keyword>
<feature type="compositionally biased region" description="Low complexity" evidence="11">
    <location>
        <begin position="161"/>
        <end position="189"/>
    </location>
</feature>
<dbReference type="PROSITE" id="PS50071">
    <property type="entry name" value="HOMEOBOX_2"/>
    <property type="match status" value="1"/>
</dbReference>
<evidence type="ECO:0000256" key="4">
    <source>
        <dbReference type="ARBA" id="ARBA00023015"/>
    </source>
</evidence>
<dbReference type="InterPro" id="IPR050649">
    <property type="entry name" value="Paired_Homeobox_TFs"/>
</dbReference>
<dbReference type="GO" id="GO:0000981">
    <property type="term" value="F:DNA-binding transcription factor activity, RNA polymerase II-specific"/>
    <property type="evidence" value="ECO:0007669"/>
    <property type="project" value="InterPro"/>
</dbReference>
<comment type="subcellular location">
    <subcellularLocation>
        <location evidence="1 9 10">Nucleus</location>
    </subcellularLocation>
</comment>
<dbReference type="InterPro" id="IPR001356">
    <property type="entry name" value="HD"/>
</dbReference>
<evidence type="ECO:0000256" key="11">
    <source>
        <dbReference type="SAM" id="MobiDB-lite"/>
    </source>
</evidence>
<keyword evidence="6 9" id="KW-0371">Homeobox</keyword>
<sequence>MCIAESREELLNTIAHICMRNYINPINLNQFIYQNNIQDLINDDQLRANYDIIGVERVDDDPNHEAEDVKPPNDPDEDAAARMRLKRKLQRNRTSFSQEQIEALEREFERTHYPDVFARERLAAKISLPEARIQVWFSNRRAKWRREEKLRSKRPGGPMDTSSGGIAQAAAAAMSTASSTPTPSIGASGVAPAPGQSAAAMNQGISNISPATTPNRFPVNTPVSTSFLPPAPQMYPNMSAMDPYGFGFNAIPGMPPYHAAGDFTSHHMFPAARATYDPFHPYARPMPTAGAQQNLGLGAGFQSPTTAVGDLGLSSAGMSLPMSVLNSLDHAVNTLEHAVGQPTMHDLSGGVTDIPHIDTTQYWRP</sequence>
<keyword evidence="4" id="KW-0805">Transcription regulation</keyword>
<name>A0A2A2LQI5_9BILA</name>
<dbReference type="CDD" id="cd00086">
    <property type="entry name" value="homeodomain"/>
    <property type="match status" value="1"/>
</dbReference>
<feature type="domain" description="Homeobox" evidence="12">
    <location>
        <begin position="87"/>
        <end position="147"/>
    </location>
</feature>
<proteinExistence type="inferred from homology"/>
<evidence type="ECO:0000256" key="9">
    <source>
        <dbReference type="PROSITE-ProRule" id="PRU00108"/>
    </source>
</evidence>
<keyword evidence="8 9" id="KW-0539">Nucleus</keyword>
<dbReference type="AlphaFoldDB" id="A0A2A2LQI5"/>
<dbReference type="PANTHER" id="PTHR24329:SF543">
    <property type="entry name" value="FI01017P-RELATED"/>
    <property type="match status" value="1"/>
</dbReference>
<dbReference type="InterPro" id="IPR017970">
    <property type="entry name" value="Homeobox_CS"/>
</dbReference>
<evidence type="ECO:0000313" key="14">
    <source>
        <dbReference type="Proteomes" id="UP000218231"/>
    </source>
</evidence>
<dbReference type="InterPro" id="IPR009057">
    <property type="entry name" value="Homeodomain-like_sf"/>
</dbReference>
<evidence type="ECO:0000256" key="3">
    <source>
        <dbReference type="ARBA" id="ARBA00022473"/>
    </source>
</evidence>
<dbReference type="FunFam" id="1.10.10.60:FF:000516">
    <property type="entry name" value="Transcription factor Toy"/>
    <property type="match status" value="1"/>
</dbReference>
<dbReference type="STRING" id="2018661.A0A2A2LQI5"/>
<dbReference type="EMBL" id="LIAE01006519">
    <property type="protein sequence ID" value="PAV88389.1"/>
    <property type="molecule type" value="Genomic_DNA"/>
</dbReference>
<dbReference type="GO" id="GO:0000977">
    <property type="term" value="F:RNA polymerase II transcription regulatory region sequence-specific DNA binding"/>
    <property type="evidence" value="ECO:0007669"/>
    <property type="project" value="TreeGrafter"/>
</dbReference>
<dbReference type="GO" id="GO:0048731">
    <property type="term" value="P:system development"/>
    <property type="evidence" value="ECO:0007669"/>
    <property type="project" value="UniProtKB-ARBA"/>
</dbReference>
<dbReference type="GO" id="GO:0007423">
    <property type="term" value="P:sensory organ development"/>
    <property type="evidence" value="ECO:0007669"/>
    <property type="project" value="UniProtKB-ARBA"/>
</dbReference>
<dbReference type="PANTHER" id="PTHR24329">
    <property type="entry name" value="HOMEOBOX PROTEIN ARISTALESS"/>
    <property type="match status" value="1"/>
</dbReference>
<keyword evidence="14" id="KW-1185">Reference proteome</keyword>
<comment type="similarity">
    <text evidence="2">Belongs to the paired homeobox family.</text>
</comment>
<evidence type="ECO:0000256" key="8">
    <source>
        <dbReference type="ARBA" id="ARBA00023242"/>
    </source>
</evidence>
<comment type="caution">
    <text evidence="13">The sequence shown here is derived from an EMBL/GenBank/DDBJ whole genome shotgun (WGS) entry which is preliminary data.</text>
</comment>
<organism evidence="13 14">
    <name type="scientific">Diploscapter pachys</name>
    <dbReference type="NCBI Taxonomy" id="2018661"/>
    <lineage>
        <taxon>Eukaryota</taxon>
        <taxon>Metazoa</taxon>
        <taxon>Ecdysozoa</taxon>
        <taxon>Nematoda</taxon>
        <taxon>Chromadorea</taxon>
        <taxon>Rhabditida</taxon>
        <taxon>Rhabditina</taxon>
        <taxon>Rhabditomorpha</taxon>
        <taxon>Rhabditoidea</taxon>
        <taxon>Rhabditidae</taxon>
        <taxon>Diploscapter</taxon>
    </lineage>
</organism>
<evidence type="ECO:0000313" key="13">
    <source>
        <dbReference type="EMBL" id="PAV88389.1"/>
    </source>
</evidence>
<dbReference type="PROSITE" id="PS00027">
    <property type="entry name" value="HOMEOBOX_1"/>
    <property type="match status" value="1"/>
</dbReference>
<dbReference type="GO" id="GO:0030154">
    <property type="term" value="P:cell differentiation"/>
    <property type="evidence" value="ECO:0007669"/>
    <property type="project" value="UniProtKB-ARBA"/>
</dbReference>
<protein>
    <recommendedName>
        <fullName evidence="12">Homeobox domain-containing protein</fullName>
    </recommendedName>
</protein>
<dbReference type="GO" id="GO:0045944">
    <property type="term" value="P:positive regulation of transcription by RNA polymerase II"/>
    <property type="evidence" value="ECO:0007669"/>
    <property type="project" value="UniProtKB-ARBA"/>
</dbReference>
<gene>
    <name evidence="13" type="ORF">WR25_05983</name>
</gene>
<keyword evidence="3" id="KW-0217">Developmental protein</keyword>
<feature type="DNA-binding region" description="Homeobox" evidence="9">
    <location>
        <begin position="89"/>
        <end position="148"/>
    </location>
</feature>
<evidence type="ECO:0000256" key="10">
    <source>
        <dbReference type="RuleBase" id="RU000682"/>
    </source>
</evidence>
<dbReference type="GO" id="GO:0009653">
    <property type="term" value="P:anatomical structure morphogenesis"/>
    <property type="evidence" value="ECO:0007669"/>
    <property type="project" value="UniProtKB-ARBA"/>
</dbReference>
<dbReference type="GO" id="GO:0005634">
    <property type="term" value="C:nucleus"/>
    <property type="evidence" value="ECO:0007669"/>
    <property type="project" value="UniProtKB-SubCell"/>
</dbReference>
<evidence type="ECO:0000256" key="1">
    <source>
        <dbReference type="ARBA" id="ARBA00004123"/>
    </source>
</evidence>
<evidence type="ECO:0000256" key="5">
    <source>
        <dbReference type="ARBA" id="ARBA00023125"/>
    </source>
</evidence>
<feature type="region of interest" description="Disordered" evidence="11">
    <location>
        <begin position="145"/>
        <end position="198"/>
    </location>
</feature>
<dbReference type="SMART" id="SM00389">
    <property type="entry name" value="HOX"/>
    <property type="match status" value="1"/>
</dbReference>
<evidence type="ECO:0000259" key="12">
    <source>
        <dbReference type="PROSITE" id="PS50071"/>
    </source>
</evidence>
<dbReference type="Gene3D" id="1.10.10.60">
    <property type="entry name" value="Homeodomain-like"/>
    <property type="match status" value="1"/>
</dbReference>
<dbReference type="Proteomes" id="UP000218231">
    <property type="component" value="Unassembled WGS sequence"/>
</dbReference>
<dbReference type="SUPFAM" id="SSF46689">
    <property type="entry name" value="Homeodomain-like"/>
    <property type="match status" value="1"/>
</dbReference>
<dbReference type="OrthoDB" id="6159439at2759"/>
<evidence type="ECO:0000256" key="6">
    <source>
        <dbReference type="ARBA" id="ARBA00023155"/>
    </source>
</evidence>
<reference evidence="13 14" key="1">
    <citation type="journal article" date="2017" name="Curr. Biol.">
        <title>Genome architecture and evolution of a unichromosomal asexual nematode.</title>
        <authorList>
            <person name="Fradin H."/>
            <person name="Zegar C."/>
            <person name="Gutwein M."/>
            <person name="Lucas J."/>
            <person name="Kovtun M."/>
            <person name="Corcoran D."/>
            <person name="Baugh L.R."/>
            <person name="Kiontke K."/>
            <person name="Gunsalus K."/>
            <person name="Fitch D.H."/>
            <person name="Piano F."/>
        </authorList>
    </citation>
    <scope>NUCLEOTIDE SEQUENCE [LARGE SCALE GENOMIC DNA]</scope>
    <source>
        <strain evidence="13">PF1309</strain>
    </source>
</reference>
<evidence type="ECO:0000256" key="7">
    <source>
        <dbReference type="ARBA" id="ARBA00023163"/>
    </source>
</evidence>
<accession>A0A2A2LQI5</accession>
<feature type="compositionally biased region" description="Basic and acidic residues" evidence="11">
    <location>
        <begin position="59"/>
        <end position="73"/>
    </location>
</feature>
<evidence type="ECO:0000256" key="2">
    <source>
        <dbReference type="ARBA" id="ARBA00005733"/>
    </source>
</evidence>
<feature type="region of interest" description="Disordered" evidence="11">
    <location>
        <begin position="59"/>
        <end position="78"/>
    </location>
</feature>
<dbReference type="Pfam" id="PF00046">
    <property type="entry name" value="Homeodomain"/>
    <property type="match status" value="1"/>
</dbReference>